<name>A0A5P8E3G9_9BACT</name>
<reference evidence="1 2" key="1">
    <citation type="submission" date="2018-11" db="EMBL/GenBank/DDBJ databases">
        <authorList>
            <person name="Na S.W."/>
            <person name="Baik M."/>
        </authorList>
    </citation>
    <scope>NUCLEOTIDE SEQUENCE [LARGE SCALE GENOMIC DNA]</scope>
    <source>
        <strain evidence="1 2">E39</strain>
    </source>
</reference>
<dbReference type="KEGG" id="alq:C7Y71_000140"/>
<sequence length="71" mass="7908">MRLIVKKIFRDKTDHVTVYEPGSILEMDDQARASDLIVRGLCAEHKDKSDASVASAEVVKQAVVKPKVRKS</sequence>
<keyword evidence="2" id="KW-1185">Reference proteome</keyword>
<evidence type="ECO:0000313" key="1">
    <source>
        <dbReference type="EMBL" id="QFQ11567.1"/>
    </source>
</evidence>
<evidence type="ECO:0000313" key="2">
    <source>
        <dbReference type="Proteomes" id="UP000249375"/>
    </source>
</evidence>
<dbReference type="AlphaFoldDB" id="A0A5P8E3G9"/>
<gene>
    <name evidence="1" type="ORF">C7Y71_000140</name>
</gene>
<dbReference type="EMBL" id="CP033459">
    <property type="protein sequence ID" value="QFQ11567.1"/>
    <property type="molecule type" value="Genomic_DNA"/>
</dbReference>
<accession>A0A5P8E3G9</accession>
<proteinExistence type="predicted"/>
<dbReference type="Proteomes" id="UP000249375">
    <property type="component" value="Chromosome"/>
</dbReference>
<protein>
    <submittedName>
        <fullName evidence="1">Uncharacterized protein</fullName>
    </submittedName>
</protein>
<dbReference type="OrthoDB" id="1071833at2"/>
<dbReference type="RefSeq" id="WP_151908865.1">
    <property type="nucleotide sequence ID" value="NZ_CP033459.1"/>
</dbReference>
<organism evidence="1 2">
    <name type="scientific">Pseudoprevotella muciniphila</name>
    <dbReference type="NCBI Taxonomy" id="2133944"/>
    <lineage>
        <taxon>Bacteria</taxon>
        <taxon>Pseudomonadati</taxon>
        <taxon>Bacteroidota</taxon>
        <taxon>Bacteroidia</taxon>
        <taxon>Bacteroidales</taxon>
        <taxon>Prevotellaceae</taxon>
        <taxon>Pseudoprevotella</taxon>
    </lineage>
</organism>